<evidence type="ECO:0000313" key="1">
    <source>
        <dbReference type="EMBL" id="CQR24412.1"/>
    </source>
</evidence>
<accession>A0A0E4CSD0</accession>
<evidence type="ECO:0000313" key="2">
    <source>
        <dbReference type="Proteomes" id="UP000198604"/>
    </source>
</evidence>
<gene>
    <name evidence="1" type="ORF">BN1356_00757</name>
</gene>
<dbReference type="RefSeq" id="WP_093650089.1">
    <property type="nucleotide sequence ID" value="NZ_CTEN01000002.1"/>
</dbReference>
<dbReference type="Pfam" id="PF24716">
    <property type="entry name" value="WapI"/>
    <property type="match status" value="1"/>
</dbReference>
<keyword evidence="2" id="KW-1185">Reference proteome</keyword>
<dbReference type="EMBL" id="CTEN01000002">
    <property type="protein sequence ID" value="CQR24412.1"/>
    <property type="molecule type" value="Genomic_DNA"/>
</dbReference>
<sequence length="143" mass="16267">MEEVIFRLKGYDEEYFCLKGWPLSMGYSADGGISIEANLYQKTGVYQINGGKLFLSTYLLENFLADIQTCYKTLSGQSSYKADYDEELIFQILMERGGNLILLGTYQEHLSAFSSLRFEMASDQTFLATAIRDLETFLSHISD</sequence>
<name>A0A0E4CSD0_9STRE</name>
<proteinExistence type="predicted"/>
<protein>
    <submittedName>
        <fullName evidence="1">Uncharacterized protein</fullName>
    </submittedName>
</protein>
<dbReference type="AlphaFoldDB" id="A0A0E4CSD0"/>
<dbReference type="OrthoDB" id="885691at2"/>
<dbReference type="Proteomes" id="UP000198604">
    <property type="component" value="Unassembled WGS sequence"/>
</dbReference>
<organism evidence="1 2">
    <name type="scientific">Streptococcus varani</name>
    <dbReference type="NCBI Taxonomy" id="1608583"/>
    <lineage>
        <taxon>Bacteria</taxon>
        <taxon>Bacillati</taxon>
        <taxon>Bacillota</taxon>
        <taxon>Bacilli</taxon>
        <taxon>Lactobacillales</taxon>
        <taxon>Streptococcaceae</taxon>
        <taxon>Streptococcus</taxon>
    </lineage>
</organism>
<reference evidence="2" key="1">
    <citation type="submission" date="2015-03" db="EMBL/GenBank/DDBJ databases">
        <authorList>
            <person name="Urmite Genomes"/>
        </authorList>
    </citation>
    <scope>NUCLEOTIDE SEQUENCE [LARGE SCALE GENOMIC DNA]</scope>
    <source>
        <strain evidence="2">FF10</strain>
    </source>
</reference>
<dbReference type="InterPro" id="IPR056510">
    <property type="entry name" value="WapI"/>
</dbReference>
<dbReference type="STRING" id="1608583.BN1356_00757"/>